<dbReference type="PANTHER" id="PTHR21212:SF0">
    <property type="entry name" value="SEIPIN"/>
    <property type="match status" value="1"/>
</dbReference>
<dbReference type="EMBL" id="JPKY01000154">
    <property type="protein sequence ID" value="KFH40971.1"/>
    <property type="molecule type" value="Genomic_DNA"/>
</dbReference>
<dbReference type="AlphaFoldDB" id="A0A086SV39"/>
<organism evidence="9 10">
    <name type="scientific">Hapsidospora chrysogenum (strain ATCC 11550 / CBS 779.69 / DSM 880 / IAM 14645 / JCM 23072 / IMI 49137)</name>
    <name type="common">Acremonium chrysogenum</name>
    <dbReference type="NCBI Taxonomy" id="857340"/>
    <lineage>
        <taxon>Eukaryota</taxon>
        <taxon>Fungi</taxon>
        <taxon>Dikarya</taxon>
        <taxon>Ascomycota</taxon>
        <taxon>Pezizomycotina</taxon>
        <taxon>Sordariomycetes</taxon>
        <taxon>Hypocreomycetidae</taxon>
        <taxon>Hypocreales</taxon>
        <taxon>Bionectriaceae</taxon>
        <taxon>Hapsidospora</taxon>
    </lineage>
</organism>
<evidence type="ECO:0000256" key="5">
    <source>
        <dbReference type="ARBA" id="ARBA00023098"/>
    </source>
</evidence>
<accession>A0A086SV39</accession>
<gene>
    <name evidence="9" type="ORF">ACRE_083220</name>
</gene>
<name>A0A086SV39_HAPC1</name>
<dbReference type="Pfam" id="PF06775">
    <property type="entry name" value="Seipin"/>
    <property type="match status" value="1"/>
</dbReference>
<evidence type="ECO:0000256" key="1">
    <source>
        <dbReference type="ARBA" id="ARBA00004477"/>
    </source>
</evidence>
<evidence type="ECO:0000256" key="8">
    <source>
        <dbReference type="SAM" id="Phobius"/>
    </source>
</evidence>
<dbReference type="GO" id="GO:0140042">
    <property type="term" value="P:lipid droplet formation"/>
    <property type="evidence" value="ECO:0007669"/>
    <property type="project" value="UniProtKB-ARBA"/>
</dbReference>
<keyword evidence="3" id="KW-0256">Endoplasmic reticulum</keyword>
<protein>
    <submittedName>
        <fullName evidence="9">Seipin-like protein</fullName>
    </submittedName>
</protein>
<dbReference type="STRING" id="857340.A0A086SV39"/>
<dbReference type="PANTHER" id="PTHR21212">
    <property type="entry name" value="BERNARDINELLI-SEIP CONGENITAL LIPODYSTROPHY 2 HOMOLOG BSCL2 PROTEIN"/>
    <property type="match status" value="1"/>
</dbReference>
<proteinExistence type="predicted"/>
<dbReference type="InterPro" id="IPR009617">
    <property type="entry name" value="Seipin"/>
</dbReference>
<dbReference type="HOGENOM" id="CLU_043048_1_0_1"/>
<sequence length="448" mass="48406">MTLGDGRARHASSTYVVGLVLLPPRDSSASSTSQAADRDDDDDDTTAAAATPLQTSGGHSIPELAMETLNEVVSVVTSPWARRLVVNTVVLLAGASTLLVPASIATALFFQNYVPDQVLSKPVYLQYGSTANPYGFVSLTSPDLKSAQDYDISVTLSLPPSPPNTQRGNFMVTIHLLDQDVSPQHTLAIPSDDGGSPNDLLDRRRIVFSSRRPALVPYVDPIVSTASRILFLLYHLLRPASITRELTVPLAERVSFSRAVTPPAAAYVEIEAGQDLQTYGASLDLTAQLRGLRWLMHHYRSPMYLICTFLFWGFEVVFMGLTWSVLFAGGGVDGPLGGQGGKQRVLTKEEEKEEEGEGQGDDSDVSDHPHNFPTYGRQPPLKHEPKLKDEEHERPLSEVPVAGAEADDEGDGLDGDDDGDPLLDSGIGTSYSEAAGGQIRRRASRQGR</sequence>
<reference evidence="10" key="1">
    <citation type="journal article" date="2014" name="Genome Announc.">
        <title>Genome sequence and annotation of Acremonium chrysogenum, producer of the beta-lactam antibiotic cephalosporin C.</title>
        <authorList>
            <person name="Terfehr D."/>
            <person name="Dahlmann T.A."/>
            <person name="Specht T."/>
            <person name="Zadra I."/>
            <person name="Kuernsteiner H."/>
            <person name="Kueck U."/>
        </authorList>
    </citation>
    <scope>NUCLEOTIDE SEQUENCE [LARGE SCALE GENOMIC DNA]</scope>
    <source>
        <strain evidence="10">ATCC 11550 / CBS 779.69 / DSM 880 / IAM 14645 / JCM 23072 / IMI 49137</strain>
    </source>
</reference>
<evidence type="ECO:0000256" key="4">
    <source>
        <dbReference type="ARBA" id="ARBA00022989"/>
    </source>
</evidence>
<dbReference type="Proteomes" id="UP000029964">
    <property type="component" value="Unassembled WGS sequence"/>
</dbReference>
<keyword evidence="5" id="KW-0443">Lipid metabolism</keyword>
<dbReference type="OrthoDB" id="3990054at2759"/>
<evidence type="ECO:0000256" key="2">
    <source>
        <dbReference type="ARBA" id="ARBA00022692"/>
    </source>
</evidence>
<feature type="compositionally biased region" description="Basic and acidic residues" evidence="7">
    <location>
        <begin position="381"/>
        <end position="396"/>
    </location>
</feature>
<keyword evidence="10" id="KW-1185">Reference proteome</keyword>
<feature type="region of interest" description="Disordered" evidence="7">
    <location>
        <begin position="24"/>
        <end position="60"/>
    </location>
</feature>
<feature type="transmembrane region" description="Helical" evidence="8">
    <location>
        <begin position="84"/>
        <end position="110"/>
    </location>
</feature>
<evidence type="ECO:0000256" key="6">
    <source>
        <dbReference type="ARBA" id="ARBA00023136"/>
    </source>
</evidence>
<feature type="region of interest" description="Disordered" evidence="7">
    <location>
        <begin position="337"/>
        <end position="448"/>
    </location>
</feature>
<feature type="compositionally biased region" description="Acidic residues" evidence="7">
    <location>
        <begin position="351"/>
        <end position="364"/>
    </location>
</feature>
<evidence type="ECO:0000256" key="7">
    <source>
        <dbReference type="SAM" id="MobiDB-lite"/>
    </source>
</evidence>
<evidence type="ECO:0000313" key="10">
    <source>
        <dbReference type="Proteomes" id="UP000029964"/>
    </source>
</evidence>
<comment type="caution">
    <text evidence="9">The sequence shown here is derived from an EMBL/GenBank/DDBJ whole genome shotgun (WGS) entry which is preliminary data.</text>
</comment>
<feature type="compositionally biased region" description="Low complexity" evidence="7">
    <location>
        <begin position="26"/>
        <end position="35"/>
    </location>
</feature>
<evidence type="ECO:0000313" key="9">
    <source>
        <dbReference type="EMBL" id="KFH40971.1"/>
    </source>
</evidence>
<dbReference type="CDD" id="cd23995">
    <property type="entry name" value="Seipin_BSCL2_like"/>
    <property type="match status" value="1"/>
</dbReference>
<keyword evidence="2 8" id="KW-0812">Transmembrane</keyword>
<evidence type="ECO:0000256" key="3">
    <source>
        <dbReference type="ARBA" id="ARBA00022824"/>
    </source>
</evidence>
<keyword evidence="6 8" id="KW-0472">Membrane</keyword>
<feature type="compositionally biased region" description="Acidic residues" evidence="7">
    <location>
        <begin position="405"/>
        <end position="421"/>
    </location>
</feature>
<feature type="compositionally biased region" description="Basic residues" evidence="7">
    <location>
        <begin position="439"/>
        <end position="448"/>
    </location>
</feature>
<dbReference type="GO" id="GO:0005789">
    <property type="term" value="C:endoplasmic reticulum membrane"/>
    <property type="evidence" value="ECO:0007669"/>
    <property type="project" value="UniProtKB-SubCell"/>
</dbReference>
<feature type="transmembrane region" description="Helical" evidence="8">
    <location>
        <begin position="303"/>
        <end position="326"/>
    </location>
</feature>
<keyword evidence="4 8" id="KW-1133">Transmembrane helix</keyword>
<comment type="subcellular location">
    <subcellularLocation>
        <location evidence="1">Endoplasmic reticulum membrane</location>
        <topology evidence="1">Multi-pass membrane protein</topology>
    </subcellularLocation>
</comment>
<dbReference type="GO" id="GO:0006629">
    <property type="term" value="P:lipid metabolic process"/>
    <property type="evidence" value="ECO:0007669"/>
    <property type="project" value="UniProtKB-KW"/>
</dbReference>